<protein>
    <submittedName>
        <fullName evidence="1">Uncharacterized protein</fullName>
    </submittedName>
</protein>
<accession>A0A653C0N6</accession>
<dbReference type="EMBL" id="CAACVG010006748">
    <property type="protein sequence ID" value="VEN41420.1"/>
    <property type="molecule type" value="Genomic_DNA"/>
</dbReference>
<name>A0A653C0N6_CALMS</name>
<gene>
    <name evidence="1" type="ORF">CALMAC_LOCUS5247</name>
</gene>
<reference evidence="1 2" key="1">
    <citation type="submission" date="2019-01" db="EMBL/GenBank/DDBJ databases">
        <authorList>
            <person name="Sayadi A."/>
        </authorList>
    </citation>
    <scope>NUCLEOTIDE SEQUENCE [LARGE SCALE GENOMIC DNA]</scope>
</reference>
<dbReference type="AlphaFoldDB" id="A0A653C0N6"/>
<keyword evidence="2" id="KW-1185">Reference proteome</keyword>
<evidence type="ECO:0000313" key="1">
    <source>
        <dbReference type="EMBL" id="VEN41420.1"/>
    </source>
</evidence>
<sequence length="122" mass="13902">METSDDEMVAGTPPKIFKAAKDAKLSLLPAKSKKMYKAYDEFVSWCKMENVRDGNHTGNVFLAYFLEKSNCRKTSSLWSCYSMLKATANLHHNINVASIYKPKKIKNSNQRRNIIIFSRCSG</sequence>
<dbReference type="Proteomes" id="UP000410492">
    <property type="component" value="Unassembled WGS sequence"/>
</dbReference>
<evidence type="ECO:0000313" key="2">
    <source>
        <dbReference type="Proteomes" id="UP000410492"/>
    </source>
</evidence>
<dbReference type="OrthoDB" id="6769323at2759"/>
<proteinExistence type="predicted"/>
<organism evidence="1 2">
    <name type="scientific">Callosobruchus maculatus</name>
    <name type="common">Southern cowpea weevil</name>
    <name type="synonym">Pulse bruchid</name>
    <dbReference type="NCBI Taxonomy" id="64391"/>
    <lineage>
        <taxon>Eukaryota</taxon>
        <taxon>Metazoa</taxon>
        <taxon>Ecdysozoa</taxon>
        <taxon>Arthropoda</taxon>
        <taxon>Hexapoda</taxon>
        <taxon>Insecta</taxon>
        <taxon>Pterygota</taxon>
        <taxon>Neoptera</taxon>
        <taxon>Endopterygota</taxon>
        <taxon>Coleoptera</taxon>
        <taxon>Polyphaga</taxon>
        <taxon>Cucujiformia</taxon>
        <taxon>Chrysomeloidea</taxon>
        <taxon>Chrysomelidae</taxon>
        <taxon>Bruchinae</taxon>
        <taxon>Bruchini</taxon>
        <taxon>Callosobruchus</taxon>
    </lineage>
</organism>